<keyword evidence="1" id="KW-1133">Transmembrane helix</keyword>
<keyword evidence="3" id="KW-1185">Reference proteome</keyword>
<sequence>MLEFLAGLLMAFAIGAFCRWFDIPSPAPPKLVGALLVVAMTMGFLLTERLIGVR</sequence>
<name>A0A5N7MHL8_9HYPH</name>
<organism evidence="2 3">
    <name type="scientific">Microvirga tunisiensis</name>
    <dbReference type="NCBI Taxonomy" id="2108360"/>
    <lineage>
        <taxon>Bacteria</taxon>
        <taxon>Pseudomonadati</taxon>
        <taxon>Pseudomonadota</taxon>
        <taxon>Alphaproteobacteria</taxon>
        <taxon>Hyphomicrobiales</taxon>
        <taxon>Methylobacteriaceae</taxon>
        <taxon>Microvirga</taxon>
    </lineage>
</organism>
<feature type="transmembrane region" description="Helical" evidence="1">
    <location>
        <begin position="28"/>
        <end position="47"/>
    </location>
</feature>
<reference evidence="2 3" key="1">
    <citation type="journal article" date="2019" name="Syst. Appl. Microbiol.">
        <title>Microvirga tunisiensis sp. nov., a root nodule symbiotic bacterium isolated from Lupinus micranthus and L. luteus grown in Northern Tunisia.</title>
        <authorList>
            <person name="Msaddak A."/>
            <person name="Rejili M."/>
            <person name="Duran D."/>
            <person name="Mars M."/>
            <person name="Palacios J.M."/>
            <person name="Ruiz-Argueso T."/>
            <person name="Rey L."/>
            <person name="Imperial J."/>
        </authorList>
    </citation>
    <scope>NUCLEOTIDE SEQUENCE [LARGE SCALE GENOMIC DNA]</scope>
    <source>
        <strain evidence="2 3">Lmie10</strain>
    </source>
</reference>
<evidence type="ECO:0000313" key="2">
    <source>
        <dbReference type="EMBL" id="MPR25654.1"/>
    </source>
</evidence>
<keyword evidence="1" id="KW-0812">Transmembrane</keyword>
<protein>
    <submittedName>
        <fullName evidence="2">XapX domain-containing protein</fullName>
    </submittedName>
</protein>
<dbReference type="InterPro" id="IPR020017">
    <property type="entry name" value="XapX_domain"/>
</dbReference>
<keyword evidence="1" id="KW-0472">Membrane</keyword>
<evidence type="ECO:0000256" key="1">
    <source>
        <dbReference type="SAM" id="Phobius"/>
    </source>
</evidence>
<dbReference type="EMBL" id="VOSK01000028">
    <property type="protein sequence ID" value="MPR25654.1"/>
    <property type="molecule type" value="Genomic_DNA"/>
</dbReference>
<gene>
    <name evidence="2" type="ORF">FS320_10515</name>
</gene>
<proteinExistence type="predicted"/>
<dbReference type="RefSeq" id="WP_152711417.1">
    <property type="nucleotide sequence ID" value="NZ_VOSJ01000026.1"/>
</dbReference>
<accession>A0A5N7MHL8</accession>
<dbReference type="NCBIfam" id="TIGR03510">
    <property type="entry name" value="XapX"/>
    <property type="match status" value="1"/>
</dbReference>
<dbReference type="Proteomes" id="UP000403266">
    <property type="component" value="Unassembled WGS sequence"/>
</dbReference>
<comment type="caution">
    <text evidence="2">The sequence shown here is derived from an EMBL/GenBank/DDBJ whole genome shotgun (WGS) entry which is preliminary data.</text>
</comment>
<dbReference type="AlphaFoldDB" id="A0A5N7MHL8"/>
<dbReference type="OrthoDB" id="122938at2"/>
<evidence type="ECO:0000313" key="3">
    <source>
        <dbReference type="Proteomes" id="UP000403266"/>
    </source>
</evidence>